<keyword evidence="2" id="KW-0812">Transmembrane</keyword>
<feature type="compositionally biased region" description="Acidic residues" evidence="1">
    <location>
        <begin position="18"/>
        <end position="28"/>
    </location>
</feature>
<dbReference type="GeneID" id="66068872"/>
<dbReference type="Proteomes" id="UP000027002">
    <property type="component" value="Chromosome 7"/>
</dbReference>
<dbReference type="KEGG" id="uvi:66068872"/>
<evidence type="ECO:0000259" key="5">
    <source>
        <dbReference type="Pfam" id="PF26153"/>
    </source>
</evidence>
<organism evidence="6 7">
    <name type="scientific">Ustilaginoidea virens</name>
    <name type="common">Rice false smut fungus</name>
    <name type="synonym">Villosiclava virens</name>
    <dbReference type="NCBI Taxonomy" id="1159556"/>
    <lineage>
        <taxon>Eukaryota</taxon>
        <taxon>Fungi</taxon>
        <taxon>Dikarya</taxon>
        <taxon>Ascomycota</taxon>
        <taxon>Pezizomycotina</taxon>
        <taxon>Sordariomycetes</taxon>
        <taxon>Hypocreomycetidae</taxon>
        <taxon>Hypocreales</taxon>
        <taxon>Clavicipitaceae</taxon>
        <taxon>Ustilaginoidea</taxon>
    </lineage>
</organism>
<evidence type="ECO:0000256" key="2">
    <source>
        <dbReference type="SAM" id="Phobius"/>
    </source>
</evidence>
<dbReference type="InterPro" id="IPR059066">
    <property type="entry name" value="Ig_Tag1-like_5th"/>
</dbReference>
<feature type="transmembrane region" description="Helical" evidence="2">
    <location>
        <begin position="74"/>
        <end position="94"/>
    </location>
</feature>
<reference evidence="6" key="1">
    <citation type="submission" date="2020-03" db="EMBL/GenBank/DDBJ databases">
        <title>A mixture of massive structural variations and highly conserved coding sequences in Ustilaginoidea virens genome.</title>
        <authorList>
            <person name="Zhang K."/>
            <person name="Zhao Z."/>
            <person name="Zhang Z."/>
            <person name="Li Y."/>
            <person name="Hsiang T."/>
            <person name="Sun W."/>
        </authorList>
    </citation>
    <scope>NUCLEOTIDE SEQUENCE</scope>
    <source>
        <strain evidence="6">UV-8b</strain>
    </source>
</reference>
<feature type="region of interest" description="Disordered" evidence="1">
    <location>
        <begin position="1"/>
        <end position="66"/>
    </location>
</feature>
<dbReference type="OrthoDB" id="5596576at2759"/>
<dbReference type="Pfam" id="PF22786">
    <property type="entry name" value="Tag1_C"/>
    <property type="match status" value="1"/>
</dbReference>
<evidence type="ECO:0000256" key="1">
    <source>
        <dbReference type="SAM" id="MobiDB-lite"/>
    </source>
</evidence>
<feature type="domain" description="Tag1-like fifth Ig-like" evidence="5">
    <location>
        <begin position="728"/>
        <end position="837"/>
    </location>
</feature>
<dbReference type="InterPro" id="IPR059065">
    <property type="entry name" value="Ig_Tag1-like_4th"/>
</dbReference>
<accession>A0A8E5HY81</accession>
<dbReference type="PANTHER" id="PTHR35895:SF3">
    <property type="entry name" value="PRE-RRNA PROCESSING PROTEIN"/>
    <property type="match status" value="1"/>
</dbReference>
<keyword evidence="2" id="KW-0472">Membrane</keyword>
<dbReference type="PANTHER" id="PTHR35895">
    <property type="entry name" value="CHROMOSOME 16, WHOLE GENOME SHOTGUN SEQUENCE"/>
    <property type="match status" value="1"/>
</dbReference>
<evidence type="ECO:0000313" key="7">
    <source>
        <dbReference type="Proteomes" id="UP000027002"/>
    </source>
</evidence>
<keyword evidence="2" id="KW-1133">Transmembrane helix</keyword>
<dbReference type="InterPro" id="IPR046368">
    <property type="entry name" value="Tag1"/>
</dbReference>
<sequence length="850" mass="91086">MPSESDERSPLLAAAAEPENESETEQNEATESSPLLAARKSTSPGPAERDSNAPSGQPPRDETGVRRKRRWPSFIAMLVMASLVVAIMVLGFVVPPAVQQYIENAVVLEPTDLSVESLTAEGIRARVKGTFRLDGSRVADENARRIGRIATSIMRQIGTEETKLRLHLPHYGNALIGSALLPPITLHLVDGTVTELDFVTEFAPGDTETARQVVNDWLKGNLQQLKVTGATAVGLKSGIIPLGTHDVTESMVFEAKDLPPMPEYTINNLVFHDVPVGDGGQMGVGANVSVTAYNRLPVGLTVPSLGFEVLVANCDASQPNIRVASAVSSTIEIHPRSNVTVEAQGTIRELPASLTKACPSSELSPLDNLMKRYLNGQDAEVFVHGKASGSGGLPDWIGSLIESITVPIQFPGRSLDGFLREFALEDVDFKLPSPFADPGRPDSKPRVSGTVRVLAAIPADLNINVSVSSLRASGDLVFRGSKFGELRVDEWQKATSSIVHKPGNEEDFLSVTSRIRDAPIDILDSDTFSEILQELLLGGKDIMLDVRANVDVKVSTVLGDVVIRGVPATGKVPVKHVPGDTLAALNPQVGEVRVLSTSKTGVHIEASVNMTNPTPYTAWIPYMSIHMTKNQHLLGEAVAKEMRLGRGDNSNLVVQATWDPESLGGPPARAAARRLLSSYLSGKNTTVTLRAHRASVPACPAVGEALSRLNVTLSTPRLKLPGDADGDAGRGFVRDATFHILSSTATFTLASPLGRDTVHVERINATAFFNHTEPVGRILHDEPFDVPPGLSRTPRLPVDWSADRVGFGKLRDALGGTLKLDAVADVTVRLGRWVEQVNYEGEGIGARVSL</sequence>
<dbReference type="InterPro" id="IPR055011">
    <property type="entry name" value="Tag1_C"/>
</dbReference>
<name>A0A8E5HY81_USTVR</name>
<feature type="domain" description="Tag1-like fourth Ig-like" evidence="4">
    <location>
        <begin position="587"/>
        <end position="702"/>
    </location>
</feature>
<dbReference type="Pfam" id="PF26153">
    <property type="entry name" value="LEA-2L_5"/>
    <property type="match status" value="1"/>
</dbReference>
<feature type="domain" description="Tag1 C-terminal" evidence="3">
    <location>
        <begin position="462"/>
        <end position="575"/>
    </location>
</feature>
<evidence type="ECO:0000313" key="6">
    <source>
        <dbReference type="EMBL" id="QUC23854.1"/>
    </source>
</evidence>
<dbReference type="Pfam" id="PF26174">
    <property type="entry name" value="LEA-2_1"/>
    <property type="match status" value="1"/>
</dbReference>
<dbReference type="Pfam" id="PF26150">
    <property type="entry name" value="LEA-2_4"/>
    <property type="match status" value="1"/>
</dbReference>
<evidence type="ECO:0000259" key="4">
    <source>
        <dbReference type="Pfam" id="PF26150"/>
    </source>
</evidence>
<proteinExistence type="predicted"/>
<dbReference type="RefSeq" id="XP_043001527.1">
    <property type="nucleotide sequence ID" value="XM_043145592.1"/>
</dbReference>
<dbReference type="AlphaFoldDB" id="A0A8E5HY81"/>
<gene>
    <name evidence="6" type="ORF">UV8b_08095</name>
</gene>
<evidence type="ECO:0008006" key="8">
    <source>
        <dbReference type="Google" id="ProtNLM"/>
    </source>
</evidence>
<dbReference type="EMBL" id="CP072759">
    <property type="protein sequence ID" value="QUC23854.1"/>
    <property type="molecule type" value="Genomic_DNA"/>
</dbReference>
<protein>
    <recommendedName>
        <fullName evidence="8">Pre-rRNA processing protein</fullName>
    </recommendedName>
</protein>
<evidence type="ECO:0000259" key="3">
    <source>
        <dbReference type="Pfam" id="PF22786"/>
    </source>
</evidence>
<keyword evidence="7" id="KW-1185">Reference proteome</keyword>
<dbReference type="GO" id="GO:0000329">
    <property type="term" value="C:fungal-type vacuole membrane"/>
    <property type="evidence" value="ECO:0007669"/>
    <property type="project" value="InterPro"/>
</dbReference>